<dbReference type="Pfam" id="PF08700">
    <property type="entry name" value="VPS51_Exo84_N"/>
    <property type="match status" value="1"/>
</dbReference>
<dbReference type="SUPFAM" id="SSF74788">
    <property type="entry name" value="Cullin repeat-like"/>
    <property type="match status" value="1"/>
</dbReference>
<feature type="region of interest" description="Disordered" evidence="7">
    <location>
        <begin position="324"/>
        <end position="344"/>
    </location>
</feature>
<dbReference type="GO" id="GO:0015031">
    <property type="term" value="P:protein transport"/>
    <property type="evidence" value="ECO:0007669"/>
    <property type="project" value="UniProtKB-KW"/>
</dbReference>
<dbReference type="GO" id="GO:0006887">
    <property type="term" value="P:exocytosis"/>
    <property type="evidence" value="ECO:0007669"/>
    <property type="project" value="UniProtKB-KW"/>
</dbReference>
<accession>A0A8H7BXQ5</accession>
<feature type="compositionally biased region" description="Polar residues" evidence="7">
    <location>
        <begin position="30"/>
        <end position="44"/>
    </location>
</feature>
<dbReference type="OrthoDB" id="642193at2759"/>
<dbReference type="GO" id="GO:0000145">
    <property type="term" value="C:exocyst"/>
    <property type="evidence" value="ECO:0007669"/>
    <property type="project" value="InterPro"/>
</dbReference>
<dbReference type="Pfam" id="PF16528">
    <property type="entry name" value="Exo84_C"/>
    <property type="match status" value="1"/>
</dbReference>
<evidence type="ECO:0000313" key="9">
    <source>
        <dbReference type="EMBL" id="KAF7729574.1"/>
    </source>
</evidence>
<dbReference type="GO" id="GO:0006893">
    <property type="term" value="P:Golgi to plasma membrane transport"/>
    <property type="evidence" value="ECO:0007669"/>
    <property type="project" value="TreeGrafter"/>
</dbReference>
<evidence type="ECO:0000256" key="4">
    <source>
        <dbReference type="ARBA" id="ARBA00022448"/>
    </source>
</evidence>
<dbReference type="PANTHER" id="PTHR21426:SF12">
    <property type="entry name" value="EXOCYST COMPLEX COMPONENT 8"/>
    <property type="match status" value="1"/>
</dbReference>
<evidence type="ECO:0000256" key="5">
    <source>
        <dbReference type="ARBA" id="ARBA00022483"/>
    </source>
</evidence>
<evidence type="ECO:0000256" key="7">
    <source>
        <dbReference type="SAM" id="MobiDB-lite"/>
    </source>
</evidence>
<dbReference type="InterPro" id="IPR032403">
    <property type="entry name" value="Exo84_C"/>
</dbReference>
<dbReference type="Gene3D" id="2.30.29.30">
    <property type="entry name" value="Pleckstrin-homology domain (PH domain)/Phosphotyrosine-binding domain (PTB)"/>
    <property type="match status" value="1"/>
</dbReference>
<reference evidence="9" key="1">
    <citation type="submission" date="2020-01" db="EMBL/GenBank/DDBJ databases">
        <title>Genome Sequencing of Three Apophysomyces-Like Fungal Strains Confirms a Novel Fungal Genus in the Mucoromycota with divergent Burkholderia-like Endosymbiotic Bacteria.</title>
        <authorList>
            <person name="Stajich J.E."/>
            <person name="Macias A.M."/>
            <person name="Carter-House D."/>
            <person name="Lovett B."/>
            <person name="Kasson L.R."/>
            <person name="Berry K."/>
            <person name="Grigoriev I."/>
            <person name="Chang Y."/>
            <person name="Spatafora J."/>
            <person name="Kasson M.T."/>
        </authorList>
    </citation>
    <scope>NUCLEOTIDE SEQUENCE</scope>
    <source>
        <strain evidence="9">NRRL A-21654</strain>
    </source>
</reference>
<evidence type="ECO:0000256" key="3">
    <source>
        <dbReference type="ARBA" id="ARBA00021269"/>
    </source>
</evidence>
<evidence type="ECO:0000256" key="6">
    <source>
        <dbReference type="ARBA" id="ARBA00022927"/>
    </source>
</evidence>
<dbReference type="PANTHER" id="PTHR21426">
    <property type="entry name" value="EXOCYST COMPLEX COMPONENT 8"/>
    <property type="match status" value="1"/>
</dbReference>
<protein>
    <recommendedName>
        <fullName evidence="3">Exocyst complex component EXO84</fullName>
    </recommendedName>
</protein>
<feature type="region of interest" description="Disordered" evidence="7">
    <location>
        <begin position="1"/>
        <end position="54"/>
    </location>
</feature>
<proteinExistence type="inferred from homology"/>
<dbReference type="InterPro" id="IPR011993">
    <property type="entry name" value="PH-like_dom_sf"/>
</dbReference>
<evidence type="ECO:0000256" key="1">
    <source>
        <dbReference type="ARBA" id="ARBA00004398"/>
    </source>
</evidence>
<feature type="compositionally biased region" description="Polar residues" evidence="7">
    <location>
        <begin position="325"/>
        <end position="336"/>
    </location>
</feature>
<dbReference type="AlphaFoldDB" id="A0A8H7BXQ5"/>
<dbReference type="EMBL" id="JABAYA010000024">
    <property type="protein sequence ID" value="KAF7729574.1"/>
    <property type="molecule type" value="Genomic_DNA"/>
</dbReference>
<comment type="subcellular location">
    <subcellularLocation>
        <location evidence="1">Cytoplasmic vesicle</location>
        <location evidence="1">Secretory vesicle</location>
    </subcellularLocation>
</comment>
<feature type="domain" description="Exocyst component Exo84 C-terminal" evidence="8">
    <location>
        <begin position="355"/>
        <end position="557"/>
    </location>
</feature>
<gene>
    <name evidence="9" type="primary">EXO84</name>
    <name evidence="9" type="ORF">EC973_004249</name>
</gene>
<keyword evidence="5" id="KW-0268">Exocytosis</keyword>
<dbReference type="GO" id="GO:0030133">
    <property type="term" value="C:transport vesicle"/>
    <property type="evidence" value="ECO:0007669"/>
    <property type="project" value="UniProtKB-SubCell"/>
</dbReference>
<comment type="caution">
    <text evidence="9">The sequence shown here is derived from an EMBL/GenBank/DDBJ whole genome shotgun (WGS) entry which is preliminary data.</text>
</comment>
<dbReference type="InterPro" id="IPR016159">
    <property type="entry name" value="Cullin_repeat-like_dom_sf"/>
</dbReference>
<feature type="compositionally biased region" description="Basic and acidic residues" evidence="7">
    <location>
        <begin position="16"/>
        <end position="28"/>
    </location>
</feature>
<keyword evidence="10" id="KW-1185">Reference proteome</keyword>
<dbReference type="Gene3D" id="1.20.58.1220">
    <property type="entry name" value="Exo84p, C-terminal helical domain"/>
    <property type="match status" value="1"/>
</dbReference>
<organism evidence="9 10">
    <name type="scientific">Apophysomyces ossiformis</name>
    <dbReference type="NCBI Taxonomy" id="679940"/>
    <lineage>
        <taxon>Eukaryota</taxon>
        <taxon>Fungi</taxon>
        <taxon>Fungi incertae sedis</taxon>
        <taxon>Mucoromycota</taxon>
        <taxon>Mucoromycotina</taxon>
        <taxon>Mucoromycetes</taxon>
        <taxon>Mucorales</taxon>
        <taxon>Mucorineae</taxon>
        <taxon>Mucoraceae</taxon>
        <taxon>Apophysomyces</taxon>
    </lineage>
</organism>
<dbReference type="InterPro" id="IPR033961">
    <property type="entry name" value="Exo84"/>
</dbReference>
<name>A0A8H7BXQ5_9FUNG</name>
<dbReference type="InterPro" id="IPR042561">
    <property type="entry name" value="Exo84_C_1"/>
</dbReference>
<sequence>MNPASALRKKAVGGDAFRRKDKDKERGQGLRTSPGSIHQPTATVRSRAPGNFPMPAGPVTLDIHRFADENWQAEDYVSRTLASANEEVIRGFHKSLVEAKHVVGGDLQRNVYRNYTEFVTISKEVSNLDSDVLHLKNYLNELRSIWEGFAATANASDEMVPANTMDLNKSILPHRKRSDFMPTDMQSIYRAQIMDLWENVAGSQRFVSYTPDRHIIRECINFVELDPQTLRPLQAVHLILLNDCLLVASQKKRSMSNKYKLVAENCYSLQDMAIIDIKDSPELNNAFKVVVYPKTILYRSERPEDKHGLMHAYHLVMDSNEDQQQEFLSSGPQDTSPKQDARKPADYNLSAADQRWLTSLPDELEVMIALREFEEAVGCIERARAVLSECHKDAPFLRDTQAGVKKYTDSLCTLICHDLSNTLLTKLQFQRYVGWLLRLDKGKQAREVFLATRSLIIKKRIRQLVFEGDITTYIGELALVVFTLIRNTCEWYRDSFKQNEMASGFVTWIREQTEIYAEIYKRQVFSNSQLNCQLIAHCFKSTLDQCGILRKVGLDLKFLLEDLFLEDVKSTIIAYENKNTDKVEKFAKSDNFMIVSNQNLDICLIAKLQLYDTVVGSISRLTEFYLQTMLSESKNRGSGKEQRSIALTNVSFVLDNIIPKVSSELNYHFDRPIPELDSLRARLRGHITNPNNAYHA</sequence>
<dbReference type="Pfam" id="PF25345">
    <property type="entry name" value="PH_EXO84"/>
    <property type="match status" value="1"/>
</dbReference>
<comment type="similarity">
    <text evidence="2">Belongs to the EXO84 family.</text>
</comment>
<keyword evidence="6" id="KW-0653">Protein transport</keyword>
<dbReference type="SUPFAM" id="SSF50729">
    <property type="entry name" value="PH domain-like"/>
    <property type="match status" value="1"/>
</dbReference>
<evidence type="ECO:0000259" key="8">
    <source>
        <dbReference type="Pfam" id="PF16528"/>
    </source>
</evidence>
<dbReference type="Proteomes" id="UP000605846">
    <property type="component" value="Unassembled WGS sequence"/>
</dbReference>
<evidence type="ECO:0000256" key="2">
    <source>
        <dbReference type="ARBA" id="ARBA00007210"/>
    </source>
</evidence>
<dbReference type="InterPro" id="IPR042560">
    <property type="entry name" value="Exo84_C_2"/>
</dbReference>
<keyword evidence="4" id="KW-0813">Transport</keyword>
<dbReference type="Gene3D" id="1.20.58.1210">
    <property type="entry name" value="Exo84p, N-terminal helical domain"/>
    <property type="match status" value="1"/>
</dbReference>
<evidence type="ECO:0000313" key="10">
    <source>
        <dbReference type="Proteomes" id="UP000605846"/>
    </source>
</evidence>